<feature type="transmembrane region" description="Helical" evidence="1">
    <location>
        <begin position="347"/>
        <end position="368"/>
    </location>
</feature>
<dbReference type="SUPFAM" id="SSF52540">
    <property type="entry name" value="P-loop containing nucleoside triphosphate hydrolases"/>
    <property type="match status" value="1"/>
</dbReference>
<name>A0ABT2JJZ2_9PSEU</name>
<dbReference type="RefSeq" id="WP_260196164.1">
    <property type="nucleotide sequence ID" value="NZ_JAFFZE010000034.1"/>
</dbReference>
<evidence type="ECO:0000313" key="2">
    <source>
        <dbReference type="EMBL" id="MCT2588209.1"/>
    </source>
</evidence>
<comment type="caution">
    <text evidence="2">The sequence shown here is derived from an EMBL/GenBank/DDBJ whole genome shotgun (WGS) entry which is preliminary data.</text>
</comment>
<feature type="transmembrane region" description="Helical" evidence="1">
    <location>
        <begin position="324"/>
        <end position="341"/>
    </location>
</feature>
<keyword evidence="1" id="KW-0812">Transmembrane</keyword>
<feature type="transmembrane region" description="Helical" evidence="1">
    <location>
        <begin position="380"/>
        <end position="400"/>
    </location>
</feature>
<protein>
    <recommendedName>
        <fullName evidence="4">KAP NTPase domain-containing protein</fullName>
    </recommendedName>
</protein>
<feature type="transmembrane region" description="Helical" evidence="1">
    <location>
        <begin position="102"/>
        <end position="126"/>
    </location>
</feature>
<feature type="transmembrane region" description="Helical" evidence="1">
    <location>
        <begin position="132"/>
        <end position="157"/>
    </location>
</feature>
<keyword evidence="1" id="KW-0472">Membrane</keyword>
<evidence type="ECO:0000313" key="3">
    <source>
        <dbReference type="Proteomes" id="UP001156441"/>
    </source>
</evidence>
<dbReference type="InterPro" id="IPR027417">
    <property type="entry name" value="P-loop_NTPase"/>
</dbReference>
<dbReference type="Proteomes" id="UP001156441">
    <property type="component" value="Unassembled WGS sequence"/>
</dbReference>
<dbReference type="EMBL" id="JAFFZE010000034">
    <property type="protein sequence ID" value="MCT2588209.1"/>
    <property type="molecule type" value="Genomic_DNA"/>
</dbReference>
<accession>A0ABT2JJZ2</accession>
<sequence>MGAPLSRPTADSTAVAESWLHSQRDLHALLEEALTDPDIAEALEEEGIPPAEARSTTIEDPNVLAALRDIREWRRVWTDDVSVRNWGLRSGRLAGLRPGVRLVIATLVVVAYLGLTFASVPVMPFWANLLSLAGFVATVGFAVGLAGEEVWSVVIAVRNARDWRNWRRYALDEVVLPRLRQFIDERRAPDYDTTLAIEHVYSLYQEEDDAPVIVTSAGQRLRRIMARPTSDAVAIAGYRGVGKTTAIRAAARGMFSDPGVAVPLGVVVSAPSRYEARDFVLHLHAVLAKRVLALTGSLLDLPRDGDQPRAGRLIRLGRAAVNRLVRLVVVTAPLLGAAYLADPAGVRHLGAAVIADFPGYLLDLLWVFDDRPVGLRVNTVAGILLTGAAAAPVIVVLTTLSRLVDWLRRLSRSARQPEVAALRAEAVRQLDRIRFLQTYTSGWSGKVGIPLPGSDLGWTRGSQRAEQQLTHPEVVEAFREFAGQAAAVLIRRRAIERILVAVDELDKIAEPEKAHEFVNDIKGIFGVEGCLFLVAVSEDAISAFERRGLPVRDAFDSAFSEMIRMDPFTLEESRRWMGRRLLGVPVPFSCLCHCLSGGLPRDLRRSTVDMINISQATDSRDLESITAAMVGLELDRKAHAFAAAARRLDDSAEATEHLADLLLIPLTRTPAELLELAGRLAPGAESAMPGLRWQSACFVLFCATVRQVFTNDLTESGLALGVELLGTARVQLAVDPRVAWRVVCDVRERYGLPAPG</sequence>
<organism evidence="2 3">
    <name type="scientific">Actinophytocola gossypii</name>
    <dbReference type="NCBI Taxonomy" id="2812003"/>
    <lineage>
        <taxon>Bacteria</taxon>
        <taxon>Bacillati</taxon>
        <taxon>Actinomycetota</taxon>
        <taxon>Actinomycetes</taxon>
        <taxon>Pseudonocardiales</taxon>
        <taxon>Pseudonocardiaceae</taxon>
    </lineage>
</organism>
<evidence type="ECO:0000256" key="1">
    <source>
        <dbReference type="SAM" id="Phobius"/>
    </source>
</evidence>
<gene>
    <name evidence="2" type="ORF">JT362_34375</name>
</gene>
<evidence type="ECO:0008006" key="4">
    <source>
        <dbReference type="Google" id="ProtNLM"/>
    </source>
</evidence>
<reference evidence="2 3" key="1">
    <citation type="submission" date="2021-02" db="EMBL/GenBank/DDBJ databases">
        <title>Actinophytocola xerophila sp. nov., isolated from soil of cotton cropping field.</title>
        <authorList>
            <person name="Huang R."/>
            <person name="Chen X."/>
            <person name="Ge X."/>
            <person name="Liu W."/>
        </authorList>
    </citation>
    <scope>NUCLEOTIDE SEQUENCE [LARGE SCALE GENOMIC DNA]</scope>
    <source>
        <strain evidence="2 3">S1-96</strain>
    </source>
</reference>
<proteinExistence type="predicted"/>
<keyword evidence="3" id="KW-1185">Reference proteome</keyword>
<keyword evidence="1" id="KW-1133">Transmembrane helix</keyword>